<dbReference type="GO" id="GO:0003677">
    <property type="term" value="F:DNA binding"/>
    <property type="evidence" value="ECO:0007669"/>
    <property type="project" value="UniProtKB-KW"/>
</dbReference>
<dbReference type="Pfam" id="PF18319">
    <property type="entry name" value="Zn_ribbon_PriA"/>
    <property type="match status" value="1"/>
</dbReference>
<evidence type="ECO:0000256" key="5">
    <source>
        <dbReference type="ARBA" id="ARBA00022801"/>
    </source>
</evidence>
<dbReference type="InterPro" id="IPR041222">
    <property type="entry name" value="PriA_3primeBD"/>
</dbReference>
<dbReference type="GO" id="GO:0006270">
    <property type="term" value="P:DNA replication initiation"/>
    <property type="evidence" value="ECO:0007669"/>
    <property type="project" value="TreeGrafter"/>
</dbReference>
<dbReference type="Pfam" id="PF17764">
    <property type="entry name" value="PriA_3primeBD"/>
    <property type="match status" value="1"/>
</dbReference>
<evidence type="ECO:0000259" key="13">
    <source>
        <dbReference type="PROSITE" id="PS51192"/>
    </source>
</evidence>
<organism evidence="15">
    <name type="scientific">freshwater metagenome</name>
    <dbReference type="NCBI Taxonomy" id="449393"/>
    <lineage>
        <taxon>unclassified sequences</taxon>
        <taxon>metagenomes</taxon>
        <taxon>ecological metagenomes</taxon>
    </lineage>
</organism>
<keyword evidence="6" id="KW-0347">Helicase</keyword>
<evidence type="ECO:0000256" key="3">
    <source>
        <dbReference type="ARBA" id="ARBA00022723"/>
    </source>
</evidence>
<evidence type="ECO:0000256" key="10">
    <source>
        <dbReference type="ARBA" id="ARBA00023235"/>
    </source>
</evidence>
<dbReference type="GO" id="GO:0006269">
    <property type="term" value="P:DNA replication, synthesis of primer"/>
    <property type="evidence" value="ECO:0007669"/>
    <property type="project" value="UniProtKB-KW"/>
</dbReference>
<dbReference type="Gene3D" id="3.40.1440.60">
    <property type="entry name" value="PriA, 3(prime) DNA-binding domain"/>
    <property type="match status" value="1"/>
</dbReference>
<dbReference type="SUPFAM" id="SSF52540">
    <property type="entry name" value="P-loop containing nucleoside triphosphate hydrolases"/>
    <property type="match status" value="2"/>
</dbReference>
<dbReference type="FunFam" id="3.40.50.300:FF:000489">
    <property type="entry name" value="Primosome assembly protein PriA"/>
    <property type="match status" value="1"/>
</dbReference>
<dbReference type="InterPro" id="IPR001650">
    <property type="entry name" value="Helicase_C-like"/>
</dbReference>
<dbReference type="AlphaFoldDB" id="A0A6J7D5D1"/>
<dbReference type="GO" id="GO:1990077">
    <property type="term" value="C:primosome complex"/>
    <property type="evidence" value="ECO:0007669"/>
    <property type="project" value="UniProtKB-KW"/>
</dbReference>
<evidence type="ECO:0000256" key="1">
    <source>
        <dbReference type="ARBA" id="ARBA00022515"/>
    </source>
</evidence>
<evidence type="ECO:0000256" key="9">
    <source>
        <dbReference type="ARBA" id="ARBA00023125"/>
    </source>
</evidence>
<sequence>MRIARVEPLTAARALRGPFDYLLPDGFPDVVVGTRLSVPFAGRKLEAVVTEVTGQSELPESRLAKPTKIVEPSIPEDLVAMALWMAGAYCSTPARALALVSPPGASSGVRARETLVAEITGAGSAALGGDGRLTEGQRLGLAELEAGPLRASDSSLGHQGLRRLEKRGLVVVRSDQLSRRPAPSTMDAGLVSPALNGEQLAALDPILEALDSVGTPAGFLLHGITGSGKTEVYIHAAERALEQGRGVIVLVPEIALTPQAVARFTARLGDTVAVLHSGLSMGERFDEWSRLRSGEARVCVGPRSAVFAPIDKLGLVIVDEEHESSYRNDGDPGYDARELASWRSEHWGAVLVAGSATPRPESVRRLARLRLDHRADGAQLPPVELLDMKGVKGVLHPKAVEALGVVRAERTKAIVLLNRRGWSNFLACQDCGRVWKCPQCDVSLVLHRSENRITCHHCGHSEAFPTKCSDCGSTSISRHGAGTERIEDELRRILGDESFPIFRLDADAASGKGEAERILGEFQRAPAGVLVGTQMVAKGHDFPDVTLGLVLDADSTLRFPDFRSEERTFQLVTQLAGRAGRGAKGGTVLVQTTSPEVDVLQLAAKHDSDGFLELELERRDGLGYPPAVALVRVFCGSADVDALDRIADGLVEHIEATGIEVLGPAPLFRLKGRERRQLVARSPDRERLVAAVDSAISAHAADASKSAVVIGTEVDAG</sequence>
<dbReference type="GO" id="GO:0016787">
    <property type="term" value="F:hydrolase activity"/>
    <property type="evidence" value="ECO:0007669"/>
    <property type="project" value="UniProtKB-KW"/>
</dbReference>
<dbReference type="EMBL" id="CAFBLU010000003">
    <property type="protein sequence ID" value="CAB4863649.1"/>
    <property type="molecule type" value="Genomic_DNA"/>
</dbReference>
<dbReference type="InterPro" id="IPR005259">
    <property type="entry name" value="PriA"/>
</dbReference>
<evidence type="ECO:0000256" key="11">
    <source>
        <dbReference type="ARBA" id="ARBA00034808"/>
    </source>
</evidence>
<dbReference type="InterPro" id="IPR006935">
    <property type="entry name" value="Helicase/UvrB_N"/>
</dbReference>
<dbReference type="SMART" id="SM00487">
    <property type="entry name" value="DEXDc"/>
    <property type="match status" value="1"/>
</dbReference>
<keyword evidence="5" id="KW-0378">Hydrolase</keyword>
<keyword evidence="4" id="KW-0547">Nucleotide-binding</keyword>
<dbReference type="GO" id="GO:0046872">
    <property type="term" value="F:metal ion binding"/>
    <property type="evidence" value="ECO:0007669"/>
    <property type="project" value="UniProtKB-KW"/>
</dbReference>
<keyword evidence="1" id="KW-0639">Primosome</keyword>
<dbReference type="PANTHER" id="PTHR30580:SF0">
    <property type="entry name" value="PRIMOSOMAL PROTEIN N"/>
    <property type="match status" value="1"/>
</dbReference>
<dbReference type="EC" id="5.6.2.4" evidence="11"/>
<dbReference type="Pfam" id="PF00271">
    <property type="entry name" value="Helicase_C"/>
    <property type="match status" value="1"/>
</dbReference>
<evidence type="ECO:0000256" key="12">
    <source>
        <dbReference type="ARBA" id="ARBA00048988"/>
    </source>
</evidence>
<name>A0A6J7D5D1_9ZZZZ</name>
<feature type="domain" description="Helicase C-terminal" evidence="14">
    <location>
        <begin position="463"/>
        <end position="622"/>
    </location>
</feature>
<dbReference type="InterPro" id="IPR042115">
    <property type="entry name" value="PriA_3primeBD_sf"/>
</dbReference>
<keyword evidence="10" id="KW-0413">Isomerase</keyword>
<dbReference type="PROSITE" id="PS51192">
    <property type="entry name" value="HELICASE_ATP_BIND_1"/>
    <property type="match status" value="1"/>
</dbReference>
<accession>A0A6J7D5D1</accession>
<dbReference type="CDD" id="cd17929">
    <property type="entry name" value="DEXHc_priA"/>
    <property type="match status" value="1"/>
</dbReference>
<evidence type="ECO:0000256" key="2">
    <source>
        <dbReference type="ARBA" id="ARBA00022705"/>
    </source>
</evidence>
<dbReference type="Pfam" id="PF04851">
    <property type="entry name" value="ResIII"/>
    <property type="match status" value="1"/>
</dbReference>
<dbReference type="NCBIfam" id="TIGR00595">
    <property type="entry name" value="priA"/>
    <property type="match status" value="1"/>
</dbReference>
<dbReference type="GO" id="GO:0005524">
    <property type="term" value="F:ATP binding"/>
    <property type="evidence" value="ECO:0007669"/>
    <property type="project" value="UniProtKB-KW"/>
</dbReference>
<keyword evidence="3" id="KW-0479">Metal-binding</keyword>
<dbReference type="SMART" id="SM00490">
    <property type="entry name" value="HELICc"/>
    <property type="match status" value="1"/>
</dbReference>
<keyword evidence="2" id="KW-0235">DNA replication</keyword>
<dbReference type="PROSITE" id="PS51194">
    <property type="entry name" value="HELICASE_CTER"/>
    <property type="match status" value="1"/>
</dbReference>
<evidence type="ECO:0000256" key="8">
    <source>
        <dbReference type="ARBA" id="ARBA00022840"/>
    </source>
</evidence>
<reference evidence="15" key="1">
    <citation type="submission" date="2020-05" db="EMBL/GenBank/DDBJ databases">
        <authorList>
            <person name="Chiriac C."/>
            <person name="Salcher M."/>
            <person name="Ghai R."/>
            <person name="Kavagutti S V."/>
        </authorList>
    </citation>
    <scope>NUCLEOTIDE SEQUENCE</scope>
</reference>
<dbReference type="GO" id="GO:0006310">
    <property type="term" value="P:DNA recombination"/>
    <property type="evidence" value="ECO:0007669"/>
    <property type="project" value="InterPro"/>
</dbReference>
<dbReference type="InterPro" id="IPR040498">
    <property type="entry name" value="PriA_CRR"/>
</dbReference>
<dbReference type="Gene3D" id="3.40.50.300">
    <property type="entry name" value="P-loop containing nucleotide triphosphate hydrolases"/>
    <property type="match status" value="2"/>
</dbReference>
<protein>
    <recommendedName>
        <fullName evidence="11">DNA 3'-5' helicase</fullName>
        <ecNumber evidence="11">5.6.2.4</ecNumber>
    </recommendedName>
</protein>
<dbReference type="InterPro" id="IPR027417">
    <property type="entry name" value="P-loop_NTPase"/>
</dbReference>
<dbReference type="GO" id="GO:0006302">
    <property type="term" value="P:double-strand break repair"/>
    <property type="evidence" value="ECO:0007669"/>
    <property type="project" value="InterPro"/>
</dbReference>
<keyword evidence="7" id="KW-0862">Zinc</keyword>
<evidence type="ECO:0000256" key="7">
    <source>
        <dbReference type="ARBA" id="ARBA00022833"/>
    </source>
</evidence>
<dbReference type="InterPro" id="IPR014001">
    <property type="entry name" value="Helicase_ATP-bd"/>
</dbReference>
<gene>
    <name evidence="15" type="ORF">UFOPK3444_00323</name>
</gene>
<dbReference type="GO" id="GO:0043138">
    <property type="term" value="F:3'-5' DNA helicase activity"/>
    <property type="evidence" value="ECO:0007669"/>
    <property type="project" value="UniProtKB-EC"/>
</dbReference>
<evidence type="ECO:0000256" key="6">
    <source>
        <dbReference type="ARBA" id="ARBA00022806"/>
    </source>
</evidence>
<dbReference type="PANTHER" id="PTHR30580">
    <property type="entry name" value="PRIMOSOMAL PROTEIN N"/>
    <property type="match status" value="1"/>
</dbReference>
<evidence type="ECO:0000259" key="14">
    <source>
        <dbReference type="PROSITE" id="PS51194"/>
    </source>
</evidence>
<keyword evidence="8" id="KW-0067">ATP-binding</keyword>
<proteinExistence type="inferred from homology"/>
<keyword evidence="9" id="KW-0238">DNA-binding</keyword>
<evidence type="ECO:0000313" key="15">
    <source>
        <dbReference type="EMBL" id="CAB4863649.1"/>
    </source>
</evidence>
<dbReference type="HAMAP" id="MF_00983">
    <property type="entry name" value="PriA"/>
    <property type="match status" value="1"/>
</dbReference>
<evidence type="ECO:0000256" key="4">
    <source>
        <dbReference type="ARBA" id="ARBA00022741"/>
    </source>
</evidence>
<feature type="domain" description="Helicase ATP-binding" evidence="13">
    <location>
        <begin position="210"/>
        <end position="376"/>
    </location>
</feature>
<comment type="catalytic activity">
    <reaction evidence="12">
        <text>ATP + H2O = ADP + phosphate + H(+)</text>
        <dbReference type="Rhea" id="RHEA:13065"/>
        <dbReference type="ChEBI" id="CHEBI:15377"/>
        <dbReference type="ChEBI" id="CHEBI:15378"/>
        <dbReference type="ChEBI" id="CHEBI:30616"/>
        <dbReference type="ChEBI" id="CHEBI:43474"/>
        <dbReference type="ChEBI" id="CHEBI:456216"/>
        <dbReference type="EC" id="5.6.2.4"/>
    </reaction>
</comment>